<dbReference type="Proteomes" id="UP001066276">
    <property type="component" value="Chromosome 1_2"/>
</dbReference>
<reference evidence="2" key="1">
    <citation type="journal article" date="2022" name="bioRxiv">
        <title>Sequencing and chromosome-scale assembly of the giantPleurodeles waltlgenome.</title>
        <authorList>
            <person name="Brown T."/>
            <person name="Elewa A."/>
            <person name="Iarovenko S."/>
            <person name="Subramanian E."/>
            <person name="Araus A.J."/>
            <person name="Petzold A."/>
            <person name="Susuki M."/>
            <person name="Suzuki K.-i.T."/>
            <person name="Hayashi T."/>
            <person name="Toyoda A."/>
            <person name="Oliveira C."/>
            <person name="Osipova E."/>
            <person name="Leigh N.D."/>
            <person name="Simon A."/>
            <person name="Yun M.H."/>
        </authorList>
    </citation>
    <scope>NUCLEOTIDE SEQUENCE</scope>
    <source>
        <strain evidence="2">20211129_DDA</strain>
        <tissue evidence="2">Liver</tissue>
    </source>
</reference>
<comment type="caution">
    <text evidence="2">The sequence shown here is derived from an EMBL/GenBank/DDBJ whole genome shotgun (WGS) entry which is preliminary data.</text>
</comment>
<dbReference type="EMBL" id="JANPWB010000002">
    <property type="protein sequence ID" value="KAJ1207487.1"/>
    <property type="molecule type" value="Genomic_DNA"/>
</dbReference>
<protein>
    <submittedName>
        <fullName evidence="2">Uncharacterized protein</fullName>
    </submittedName>
</protein>
<dbReference type="PROSITE" id="PS51257">
    <property type="entry name" value="PROKAR_LIPOPROTEIN"/>
    <property type="match status" value="1"/>
</dbReference>
<keyword evidence="3" id="KW-1185">Reference proteome</keyword>
<gene>
    <name evidence="2" type="ORF">NDU88_002878</name>
</gene>
<evidence type="ECO:0000313" key="3">
    <source>
        <dbReference type="Proteomes" id="UP001066276"/>
    </source>
</evidence>
<sequence>MGKQTSKSNHVEASLSSSSSSSFSSCHGHARRSRKRDDAHLRKLIRETLLEFQVVPPVVVPAGVAASTSSSSELEGPSPEEQKSKYVSKELLPPLMKRVKLNMDFPDVDVPDPFSGSLLHKFQTSVPVDVHIHSCIQEVIEWEWKDPNKIILPRFMAKLYPLQDMAQVLRDSVPIDSFVTSLVGRMSLAEDAVNWDSVDKKVDVSWKKSYGGTHLALRAGI</sequence>
<feature type="compositionally biased region" description="Low complexity" evidence="1">
    <location>
        <begin position="14"/>
        <end position="25"/>
    </location>
</feature>
<dbReference type="AlphaFoldDB" id="A0AAV7W0X0"/>
<accession>A0AAV7W0X0</accession>
<evidence type="ECO:0000256" key="1">
    <source>
        <dbReference type="SAM" id="MobiDB-lite"/>
    </source>
</evidence>
<feature type="region of interest" description="Disordered" evidence="1">
    <location>
        <begin position="1"/>
        <end position="38"/>
    </location>
</feature>
<evidence type="ECO:0000313" key="2">
    <source>
        <dbReference type="EMBL" id="KAJ1207487.1"/>
    </source>
</evidence>
<name>A0AAV7W0X0_PLEWA</name>
<organism evidence="2 3">
    <name type="scientific">Pleurodeles waltl</name>
    <name type="common">Iberian ribbed newt</name>
    <dbReference type="NCBI Taxonomy" id="8319"/>
    <lineage>
        <taxon>Eukaryota</taxon>
        <taxon>Metazoa</taxon>
        <taxon>Chordata</taxon>
        <taxon>Craniata</taxon>
        <taxon>Vertebrata</taxon>
        <taxon>Euteleostomi</taxon>
        <taxon>Amphibia</taxon>
        <taxon>Batrachia</taxon>
        <taxon>Caudata</taxon>
        <taxon>Salamandroidea</taxon>
        <taxon>Salamandridae</taxon>
        <taxon>Pleurodelinae</taxon>
        <taxon>Pleurodeles</taxon>
    </lineage>
</organism>
<dbReference type="Gene3D" id="1.10.287.3160">
    <property type="match status" value="1"/>
</dbReference>
<proteinExistence type="predicted"/>